<feature type="compositionally biased region" description="Acidic residues" evidence="5">
    <location>
        <begin position="1"/>
        <end position="20"/>
    </location>
</feature>
<dbReference type="Proteomes" id="UP000249949">
    <property type="component" value="Chromosome"/>
</dbReference>
<evidence type="ECO:0000256" key="1">
    <source>
        <dbReference type="ARBA" id="ARBA00009054"/>
    </source>
</evidence>
<dbReference type="PANTHER" id="PTHR21237:SF23">
    <property type="entry name" value="GRPE PROTEIN HOMOLOG, MITOCHONDRIAL"/>
    <property type="match status" value="1"/>
</dbReference>
<dbReference type="Gene3D" id="3.90.20.20">
    <property type="match status" value="1"/>
</dbReference>
<dbReference type="GO" id="GO:0051082">
    <property type="term" value="F:unfolded protein binding"/>
    <property type="evidence" value="ECO:0007669"/>
    <property type="project" value="TreeGrafter"/>
</dbReference>
<dbReference type="OrthoDB" id="372230at2157"/>
<evidence type="ECO:0000256" key="2">
    <source>
        <dbReference type="ARBA" id="ARBA00023186"/>
    </source>
</evidence>
<dbReference type="SUPFAM" id="SSF51064">
    <property type="entry name" value="Head domain of nucleotide exchange factor GrpE"/>
    <property type="match status" value="1"/>
</dbReference>
<comment type="function">
    <text evidence="3">Participates actively in the response to hyperosmotic and heat shock by preventing the aggregation of stress-denatured proteins, in association with DnaK and GrpE. It is the nucleotide exchange factor for DnaK and may function as a thermosensor. Unfolded proteins bind initially to DnaJ; upon interaction with the DnaJ-bound protein, DnaK hydrolyzes its bound ATP, resulting in the formation of a stable complex. GrpE releases ADP from DnaK; ATP binding to DnaK triggers the release of the substrate protein, thus completing the reaction cycle. Several rounds of ATP-dependent interactions between DnaJ, DnaK and GrpE are required for fully efficient folding.</text>
</comment>
<proteinExistence type="inferred from homology"/>
<evidence type="ECO:0000256" key="5">
    <source>
        <dbReference type="SAM" id="MobiDB-lite"/>
    </source>
</evidence>
<dbReference type="KEGG" id="nct:NMSP_0099"/>
<keyword evidence="3 6" id="KW-0346">Stress response</keyword>
<dbReference type="PANTHER" id="PTHR21237">
    <property type="entry name" value="GRPE PROTEIN"/>
    <property type="match status" value="1"/>
</dbReference>
<evidence type="ECO:0000313" key="7">
    <source>
        <dbReference type="Proteomes" id="UP000249949"/>
    </source>
</evidence>
<keyword evidence="2 3" id="KW-0143">Chaperone</keyword>
<dbReference type="PRINTS" id="PR00773">
    <property type="entry name" value="GRPEPROTEIN"/>
</dbReference>
<dbReference type="Pfam" id="PF01025">
    <property type="entry name" value="GrpE"/>
    <property type="match status" value="1"/>
</dbReference>
<evidence type="ECO:0000256" key="3">
    <source>
        <dbReference type="RuleBase" id="RU000639"/>
    </source>
</evidence>
<sequence>MSNETNSDEIPVEVLSENETDSSNKIEEFDNVDKNDDTSEDLSKLLELEKQKTLQFEEKLKHVLADFQNLSRKTQNDIETGVNSKINEFILDFLKIYDDFIRAKEVISESKINADGLNSILKNMESLMEKYNVKPIDALGEIFDPNFHEAISIISDPSLDDNTITKEIRKGYISHEKILRPTLVEISKKENDDKK</sequence>
<dbReference type="PROSITE" id="PS01071">
    <property type="entry name" value="GRPE"/>
    <property type="match status" value="1"/>
</dbReference>
<evidence type="ECO:0000313" key="6">
    <source>
        <dbReference type="EMBL" id="ARS63732.1"/>
    </source>
</evidence>
<dbReference type="EMBL" id="CP021324">
    <property type="protein sequence ID" value="ARS63732.1"/>
    <property type="molecule type" value="Genomic_DNA"/>
</dbReference>
<name>A0A2Z2HHN2_9ARCH</name>
<dbReference type="AlphaFoldDB" id="A0A2Z2HHN2"/>
<dbReference type="Gene3D" id="2.30.22.10">
    <property type="entry name" value="Head domain of nucleotide exchange factor GrpE"/>
    <property type="match status" value="1"/>
</dbReference>
<organism evidence="6 7">
    <name type="scientific">Candidatus Nitrosomarinus catalinensis</name>
    <dbReference type="NCBI Taxonomy" id="1898749"/>
    <lineage>
        <taxon>Archaea</taxon>
        <taxon>Nitrososphaerota</taxon>
        <taxon>Nitrososphaeria</taxon>
        <taxon>Nitrosopumilales</taxon>
        <taxon>Nitrosopumilaceae</taxon>
        <taxon>Candidatus Nitrosomarinus</taxon>
    </lineage>
</organism>
<feature type="compositionally biased region" description="Basic and acidic residues" evidence="5">
    <location>
        <begin position="22"/>
        <end position="38"/>
    </location>
</feature>
<dbReference type="InterPro" id="IPR009012">
    <property type="entry name" value="GrpE_head"/>
</dbReference>
<dbReference type="RefSeq" id="WP_086906968.1">
    <property type="nucleotide sequence ID" value="NZ_CP021324.1"/>
</dbReference>
<reference evidence="6 7" key="1">
    <citation type="journal article" date="2017" name="Environ. Microbiol.">
        <title>Genome and epigenome of a novel marine Thaumarchaeota strain suggest viral infection, phosphorothioation DNA modification and multiple restriction systems.</title>
        <authorList>
            <person name="Ahlgren N.A."/>
            <person name="Chen Y."/>
            <person name="Needham D.M."/>
            <person name="Parada A.E."/>
            <person name="Sachdeva R."/>
            <person name="Trinh V."/>
            <person name="Chen T."/>
            <person name="Fuhrman J.A."/>
        </authorList>
    </citation>
    <scope>NUCLEOTIDE SEQUENCE [LARGE SCALE GENOMIC DNA]</scope>
    <source>
        <strain evidence="6 7">SPOT01</strain>
    </source>
</reference>
<protein>
    <recommendedName>
        <fullName evidence="3">Protein GrpE</fullName>
    </recommendedName>
</protein>
<gene>
    <name evidence="6" type="ORF">NMSP_0099</name>
</gene>
<dbReference type="GO" id="GO:0006457">
    <property type="term" value="P:protein folding"/>
    <property type="evidence" value="ECO:0007669"/>
    <property type="project" value="InterPro"/>
</dbReference>
<dbReference type="GO" id="GO:0042803">
    <property type="term" value="F:protein homodimerization activity"/>
    <property type="evidence" value="ECO:0007669"/>
    <property type="project" value="InterPro"/>
</dbReference>
<dbReference type="GeneID" id="32900603"/>
<accession>A0A2Z2HHN2</accession>
<dbReference type="InterPro" id="IPR000740">
    <property type="entry name" value="GrpE"/>
</dbReference>
<dbReference type="InterPro" id="IPR013805">
    <property type="entry name" value="GrpE_CC"/>
</dbReference>
<dbReference type="GO" id="GO:0000774">
    <property type="term" value="F:adenyl-nucleotide exchange factor activity"/>
    <property type="evidence" value="ECO:0007669"/>
    <property type="project" value="InterPro"/>
</dbReference>
<keyword evidence="7" id="KW-1185">Reference proteome</keyword>
<comment type="similarity">
    <text evidence="1 4">Belongs to the GrpE family.</text>
</comment>
<dbReference type="SUPFAM" id="SSF58014">
    <property type="entry name" value="Coiled-coil domain of nucleotide exchange factor GrpE"/>
    <property type="match status" value="1"/>
</dbReference>
<evidence type="ECO:0000256" key="4">
    <source>
        <dbReference type="RuleBase" id="RU004478"/>
    </source>
</evidence>
<dbReference type="CDD" id="cd00446">
    <property type="entry name" value="GrpE"/>
    <property type="match status" value="1"/>
</dbReference>
<feature type="region of interest" description="Disordered" evidence="5">
    <location>
        <begin position="1"/>
        <end position="38"/>
    </location>
</feature>
<dbReference type="GO" id="GO:0051087">
    <property type="term" value="F:protein-folding chaperone binding"/>
    <property type="evidence" value="ECO:0007669"/>
    <property type="project" value="InterPro"/>
</dbReference>
<dbReference type="HAMAP" id="MF_01151">
    <property type="entry name" value="GrpE"/>
    <property type="match status" value="1"/>
</dbReference>